<dbReference type="PROSITE" id="PS00028">
    <property type="entry name" value="ZINC_FINGER_C2H2_1"/>
    <property type="match status" value="1"/>
</dbReference>
<dbReference type="Proteomes" id="UP001498771">
    <property type="component" value="Unassembled WGS sequence"/>
</dbReference>
<feature type="compositionally biased region" description="Basic and acidic residues" evidence="4">
    <location>
        <begin position="720"/>
        <end position="808"/>
    </location>
</feature>
<evidence type="ECO:0000256" key="4">
    <source>
        <dbReference type="SAM" id="MobiDB-lite"/>
    </source>
</evidence>
<feature type="domain" description="C2H2-type" evidence="5">
    <location>
        <begin position="554"/>
        <end position="577"/>
    </location>
</feature>
<dbReference type="Pfam" id="PF04959">
    <property type="entry name" value="ARS2"/>
    <property type="match status" value="1"/>
</dbReference>
<sequence length="808" mass="91778">MYHNRSNPSSHIDRYSSGPRRDNRDSRDYDSRDRRDSDYSSRGSYRSRDDAKSAPSEYAGSSSTSSGKYQDPYKLTFQVPFTQFCEWVKQNLPVEDNLPTTDELYSKYDKYKLDLYARIARGFVVQHINDVWFKERYVPEIADPIKGSLVDYRKKLYDDFFEDLESGKYDQFSLDGSRPGIPTTSSNGKDEIKPSDSAAKPEATDAATMDVDTAASENADSDRKKEDEEGEEAVPEDGEEATATDHSTASHDQKVLIIKSIAPNISRAQLMDLVKTVPGFQFLSLSDPNPTKRYYRIGWVMLSDDSDPKVAMEMLEGKSISTADETGSSEFSEFVVHVGIHSMSRPMKRKYLFPYLSSSAQIRKDCTTAKSVAEKFEKEFNDPNYLGGIDKIYSHAEKLATESFRAASLAKKEDIDDQDEEGMVVEEDDDSRLQDEISKKQFDLTYLYLRLVYAFCFYCISGCDSICDLNKKCPAGHLRRTAPGPDADEETKKSFEVPDARVEQWLRSWEEKLSLFITPGSANVTKYGGLPIDELVEKEISSHVRNEDEAKSRCKVGTCTKLFKAEEFVKKHIAKKHPDFIAAVEQEGALLNAYVLDACRILPARSEGPLPLAPVDSTPAEPDYQSIFTSSNMVSIFGGLPIVIPPTLQNNGRAASGNGLNGLHHADPFEASLMSSSPPSSKNKRSSLPFNSNTPVNRGRDQEWRPSDRNRGPHRSRSPQPRDRGDYRDRREYRDRSDYRDDRRDRDYRRDYPPIDRYRGRGERSRDRDYRDRPPARDDPRAGKVGDPRGRSLRSYEDIAPEKIELEY</sequence>
<keyword evidence="3" id="KW-0539">Nucleus</keyword>
<dbReference type="InterPro" id="IPR007042">
    <property type="entry name" value="SERRATE/Ars2_C"/>
</dbReference>
<comment type="caution">
    <text evidence="6">The sequence shown here is derived from an EMBL/GenBank/DDBJ whole genome shotgun (WGS) entry which is preliminary data.</text>
</comment>
<dbReference type="EMBL" id="JBBJBU010000002">
    <property type="protein sequence ID" value="KAK7206869.1"/>
    <property type="molecule type" value="Genomic_DNA"/>
</dbReference>
<dbReference type="InterPro" id="IPR025239">
    <property type="entry name" value="DUF4187"/>
</dbReference>
<evidence type="ECO:0000256" key="3">
    <source>
        <dbReference type="ARBA" id="ARBA00023242"/>
    </source>
</evidence>
<feature type="region of interest" description="Disordered" evidence="4">
    <location>
        <begin position="1"/>
        <end position="68"/>
    </location>
</feature>
<dbReference type="GeneID" id="90039536"/>
<gene>
    <name evidence="6" type="ORF">BZA70DRAFT_288316</name>
</gene>
<feature type="region of interest" description="Disordered" evidence="4">
    <location>
        <begin position="172"/>
        <end position="250"/>
    </location>
</feature>
<feature type="compositionally biased region" description="Basic and acidic residues" evidence="4">
    <location>
        <begin position="11"/>
        <end position="39"/>
    </location>
</feature>
<name>A0ABR1FAJ6_9ASCO</name>
<comment type="similarity">
    <text evidence="2">Belongs to the ARS2 family.</text>
</comment>
<dbReference type="PANTHER" id="PTHR13165">
    <property type="entry name" value="ARSENITE-RESISTANCE PROTEIN 2"/>
    <property type="match status" value="1"/>
</dbReference>
<feature type="compositionally biased region" description="Polar residues" evidence="4">
    <location>
        <begin position="1"/>
        <end position="10"/>
    </location>
</feature>
<evidence type="ECO:0000313" key="7">
    <source>
        <dbReference type="Proteomes" id="UP001498771"/>
    </source>
</evidence>
<accession>A0ABR1FAJ6</accession>
<feature type="compositionally biased region" description="Low complexity" evidence="4">
    <location>
        <begin position="672"/>
        <end position="689"/>
    </location>
</feature>
<keyword evidence="7" id="KW-1185">Reference proteome</keyword>
<proteinExistence type="inferred from homology"/>
<dbReference type="InterPro" id="IPR013087">
    <property type="entry name" value="Znf_C2H2_type"/>
</dbReference>
<reference evidence="6 7" key="1">
    <citation type="submission" date="2024-03" db="EMBL/GenBank/DDBJ databases">
        <title>Genome-scale model development and genomic sequencing of the oleaginous clade Lipomyces.</title>
        <authorList>
            <consortium name="Lawrence Berkeley National Laboratory"/>
            <person name="Czajka J.J."/>
            <person name="Han Y."/>
            <person name="Kim J."/>
            <person name="Mondo S.J."/>
            <person name="Hofstad B.A."/>
            <person name="Robles A."/>
            <person name="Haridas S."/>
            <person name="Riley R."/>
            <person name="LaButti K."/>
            <person name="Pangilinan J."/>
            <person name="Andreopoulos W."/>
            <person name="Lipzen A."/>
            <person name="Yan J."/>
            <person name="Wang M."/>
            <person name="Ng V."/>
            <person name="Grigoriev I.V."/>
            <person name="Spatafora J.W."/>
            <person name="Magnuson J.K."/>
            <person name="Baker S.E."/>
            <person name="Pomraning K.R."/>
        </authorList>
    </citation>
    <scope>NUCLEOTIDE SEQUENCE [LARGE SCALE GENOMIC DNA]</scope>
    <source>
        <strain evidence="6 7">Phaff 52-87</strain>
    </source>
</reference>
<comment type="subcellular location">
    <subcellularLocation>
        <location evidence="1">Nucleus</location>
    </subcellularLocation>
</comment>
<evidence type="ECO:0000256" key="2">
    <source>
        <dbReference type="ARBA" id="ARBA00005407"/>
    </source>
</evidence>
<dbReference type="Pfam" id="PF12066">
    <property type="entry name" value="SERRATE_Ars2_N"/>
    <property type="match status" value="1"/>
</dbReference>
<feature type="region of interest" description="Disordered" evidence="4">
    <location>
        <begin position="669"/>
        <end position="808"/>
    </location>
</feature>
<dbReference type="InterPro" id="IPR021933">
    <property type="entry name" value="SERRATE/Ars2_N"/>
</dbReference>
<evidence type="ECO:0000256" key="1">
    <source>
        <dbReference type="ARBA" id="ARBA00004123"/>
    </source>
</evidence>
<dbReference type="SMART" id="SM01173">
    <property type="entry name" value="DUF4187"/>
    <property type="match status" value="1"/>
</dbReference>
<feature type="compositionally biased region" description="Low complexity" evidence="4">
    <location>
        <begin position="53"/>
        <end position="68"/>
    </location>
</feature>
<dbReference type="InterPro" id="IPR039727">
    <property type="entry name" value="SE/Ars2"/>
</dbReference>
<feature type="compositionally biased region" description="Low complexity" evidence="4">
    <location>
        <begin position="204"/>
        <end position="215"/>
    </location>
</feature>
<evidence type="ECO:0000259" key="5">
    <source>
        <dbReference type="PROSITE" id="PS00028"/>
    </source>
</evidence>
<feature type="compositionally biased region" description="Basic and acidic residues" evidence="4">
    <location>
        <begin position="698"/>
        <end position="711"/>
    </location>
</feature>
<organism evidence="6 7">
    <name type="scientific">Myxozyma melibiosi</name>
    <dbReference type="NCBI Taxonomy" id="54550"/>
    <lineage>
        <taxon>Eukaryota</taxon>
        <taxon>Fungi</taxon>
        <taxon>Dikarya</taxon>
        <taxon>Ascomycota</taxon>
        <taxon>Saccharomycotina</taxon>
        <taxon>Lipomycetes</taxon>
        <taxon>Lipomycetales</taxon>
        <taxon>Lipomycetaceae</taxon>
        <taxon>Myxozyma</taxon>
    </lineage>
</organism>
<feature type="compositionally biased region" description="Acidic residues" evidence="4">
    <location>
        <begin position="228"/>
        <end position="242"/>
    </location>
</feature>
<dbReference type="PANTHER" id="PTHR13165:SF0">
    <property type="entry name" value="SERRATE RNA EFFECTOR MOLECULE HOMOLOG"/>
    <property type="match status" value="1"/>
</dbReference>
<evidence type="ECO:0000313" key="6">
    <source>
        <dbReference type="EMBL" id="KAK7206869.1"/>
    </source>
</evidence>
<protein>
    <recommendedName>
        <fullName evidence="5">C2H2-type domain-containing protein</fullName>
    </recommendedName>
</protein>
<dbReference type="RefSeq" id="XP_064769902.1">
    <property type="nucleotide sequence ID" value="XM_064914024.1"/>
</dbReference>